<accession>A0A8J7G5F3</accession>
<dbReference type="Pfam" id="PF00107">
    <property type="entry name" value="ADH_zinc_N"/>
    <property type="match status" value="1"/>
</dbReference>
<evidence type="ECO:0000259" key="1">
    <source>
        <dbReference type="SMART" id="SM00829"/>
    </source>
</evidence>
<dbReference type="GO" id="GO:0016491">
    <property type="term" value="F:oxidoreductase activity"/>
    <property type="evidence" value="ECO:0007669"/>
    <property type="project" value="InterPro"/>
</dbReference>
<evidence type="ECO:0000313" key="2">
    <source>
        <dbReference type="EMBL" id="MBF4501687.1"/>
    </source>
</evidence>
<dbReference type="RefSeq" id="WP_194563172.1">
    <property type="nucleotide sequence ID" value="NZ_JADKPV010000005.1"/>
</dbReference>
<name>A0A8J7G5F3_9BACL</name>
<dbReference type="InterPro" id="IPR011032">
    <property type="entry name" value="GroES-like_sf"/>
</dbReference>
<keyword evidence="3" id="KW-1185">Reference proteome</keyword>
<gene>
    <name evidence="2" type="ORF">IRY55_09955</name>
</gene>
<dbReference type="PANTHER" id="PTHR45033:SF3">
    <property type="entry name" value="DEHYDROGENASE, PUTATIVE (AFU_ORTHOLOGUE AFUA_2G13270)-RELATED"/>
    <property type="match status" value="1"/>
</dbReference>
<comment type="caution">
    <text evidence="2">The sequence shown here is derived from an EMBL/GenBank/DDBJ whole genome shotgun (WGS) entry which is preliminary data.</text>
</comment>
<dbReference type="InterPro" id="IPR020843">
    <property type="entry name" value="ER"/>
</dbReference>
<dbReference type="Proteomes" id="UP000622653">
    <property type="component" value="Unassembled WGS sequence"/>
</dbReference>
<dbReference type="SMART" id="SM00829">
    <property type="entry name" value="PKS_ER"/>
    <property type="match status" value="1"/>
</dbReference>
<dbReference type="EMBL" id="JADKPV010000005">
    <property type="protein sequence ID" value="MBF4501687.1"/>
    <property type="molecule type" value="Genomic_DNA"/>
</dbReference>
<dbReference type="InterPro" id="IPR036291">
    <property type="entry name" value="NAD(P)-bd_dom_sf"/>
</dbReference>
<dbReference type="SUPFAM" id="SSF51735">
    <property type="entry name" value="NAD(P)-binding Rossmann-fold domains"/>
    <property type="match status" value="1"/>
</dbReference>
<organism evidence="2 3">
    <name type="scientific">Savagea serpentis</name>
    <dbReference type="NCBI Taxonomy" id="2785297"/>
    <lineage>
        <taxon>Bacteria</taxon>
        <taxon>Bacillati</taxon>
        <taxon>Bacillota</taxon>
        <taxon>Bacilli</taxon>
        <taxon>Bacillales</taxon>
        <taxon>Caryophanaceae</taxon>
        <taxon>Savagea</taxon>
    </lineage>
</organism>
<dbReference type="InterPro" id="IPR013154">
    <property type="entry name" value="ADH-like_N"/>
</dbReference>
<dbReference type="PANTHER" id="PTHR45033">
    <property type="match status" value="1"/>
</dbReference>
<dbReference type="Gene3D" id="3.90.180.10">
    <property type="entry name" value="Medium-chain alcohol dehydrogenases, catalytic domain"/>
    <property type="match status" value="1"/>
</dbReference>
<sequence length="326" mass="36189">MKAYVHEGNDYVLTERPVRRCGSHEVRVRLHAASLNRRDLYIKNRRQGASTALILGSDGAGTIEEVGPNVTRWQVGDEVIINPSLRWYTQSEAAPADYDILGMPDDGTFAETITISEEQVEPTLSHLTWEENASLALAGMTGYRALVTKGQVTEEDTVFIPGGSSGVATYMIQIAKALGARVVTSSRDAEKRKQLKTLGADLVLDTAEDWGTALKNETITLVIDSVGRATFNRSLEVLERGGRLVVFGATTEDTVELDLRTFFYNQQRIIGSTMACREELQQFLHLMKQYELKPVLDCVYPLQEASAAMERLEHSEQFGKVVLTMN</sequence>
<dbReference type="InterPro" id="IPR052711">
    <property type="entry name" value="Zinc_ADH-like"/>
</dbReference>
<evidence type="ECO:0000313" key="3">
    <source>
        <dbReference type="Proteomes" id="UP000622653"/>
    </source>
</evidence>
<reference evidence="2" key="1">
    <citation type="submission" date="2020-11" db="EMBL/GenBank/DDBJ databases">
        <title>Multidrug resistant novel bacterium Savagea serpentis sp. nov., isolated from the scats of a vine snake (Ahaetulla nasuta).</title>
        <authorList>
            <person name="Venkata Ramana V."/>
            <person name="Vikas Patil S."/>
            <person name="Yogita Lugani V."/>
        </authorList>
    </citation>
    <scope>NUCLEOTIDE SEQUENCE</scope>
    <source>
        <strain evidence="2">SN6</strain>
    </source>
</reference>
<dbReference type="AlphaFoldDB" id="A0A8J7G5F3"/>
<dbReference type="SUPFAM" id="SSF50129">
    <property type="entry name" value="GroES-like"/>
    <property type="match status" value="1"/>
</dbReference>
<proteinExistence type="predicted"/>
<dbReference type="InterPro" id="IPR013149">
    <property type="entry name" value="ADH-like_C"/>
</dbReference>
<protein>
    <submittedName>
        <fullName evidence="2">Zinc-binding dehydrogenase</fullName>
    </submittedName>
</protein>
<dbReference type="Pfam" id="PF08240">
    <property type="entry name" value="ADH_N"/>
    <property type="match status" value="1"/>
</dbReference>
<feature type="domain" description="Enoyl reductase (ER)" evidence="1">
    <location>
        <begin position="8"/>
        <end position="323"/>
    </location>
</feature>